<keyword evidence="2" id="KW-0812">Transmembrane</keyword>
<protein>
    <recommendedName>
        <fullName evidence="3">DUF6542 domain-containing protein</fullName>
    </recommendedName>
</protein>
<keyword evidence="5" id="KW-1185">Reference proteome</keyword>
<evidence type="ECO:0000313" key="4">
    <source>
        <dbReference type="EMBL" id="PWW21262.1"/>
    </source>
</evidence>
<evidence type="ECO:0000256" key="2">
    <source>
        <dbReference type="SAM" id="Phobius"/>
    </source>
</evidence>
<keyword evidence="2" id="KW-0472">Membrane</keyword>
<evidence type="ECO:0000313" key="5">
    <source>
        <dbReference type="Proteomes" id="UP000246661"/>
    </source>
</evidence>
<feature type="transmembrane region" description="Helical" evidence="2">
    <location>
        <begin position="191"/>
        <end position="211"/>
    </location>
</feature>
<dbReference type="InterPro" id="IPR046672">
    <property type="entry name" value="DUF6542"/>
</dbReference>
<sequence length="253" mass="25401">MGSASTADTWRDSGVGGQRSYAVPRAARPDATGPDRSMRMGLPPVPPPSPRGRPGGGSPGRSAGHGSGYGSGYGTGSAYGRPAAEARPSARPAQQRTPHPAVHPLGNRAEAAAPARPRGGRPAGRAAERAAAEPAAGSRLRGVLAVLGVFVITLAGGAIDSFLGVGLGTLTLVTLVAATAVATLLVRRRDLLTVVVAPPLVFVAVALVNIGLAPSASFTLPTLATILVRGFPTMAVATGVALVLAIVRWAARR</sequence>
<dbReference type="Pfam" id="PF20177">
    <property type="entry name" value="DUF6542"/>
    <property type="match status" value="1"/>
</dbReference>
<dbReference type="EMBL" id="QGTX01000001">
    <property type="protein sequence ID" value="PWW21262.1"/>
    <property type="molecule type" value="Genomic_DNA"/>
</dbReference>
<reference evidence="5" key="1">
    <citation type="submission" date="2018-05" db="EMBL/GenBank/DDBJ databases">
        <authorList>
            <person name="Klenk H.-P."/>
            <person name="Huntemann M."/>
            <person name="Clum A."/>
            <person name="Pillay M."/>
            <person name="Palaniappan K."/>
            <person name="Varghese N."/>
            <person name="Mikhailova N."/>
            <person name="Stamatis D."/>
            <person name="Reddy T."/>
            <person name="Daum C."/>
            <person name="Shapiro N."/>
            <person name="Ivanova N."/>
            <person name="Kyrpides N."/>
            <person name="Woyke T."/>
        </authorList>
    </citation>
    <scope>NUCLEOTIDE SEQUENCE [LARGE SCALE GENOMIC DNA]</scope>
    <source>
        <strain evidence="5">DSM 45417</strain>
    </source>
</reference>
<accession>A0A317QD54</accession>
<feature type="compositionally biased region" description="Low complexity" evidence="1">
    <location>
        <begin position="108"/>
        <end position="117"/>
    </location>
</feature>
<feature type="transmembrane region" description="Helical" evidence="2">
    <location>
        <begin position="142"/>
        <end position="159"/>
    </location>
</feature>
<name>A0A317QD54_9ACTN</name>
<dbReference type="Proteomes" id="UP000246661">
    <property type="component" value="Unassembled WGS sequence"/>
</dbReference>
<evidence type="ECO:0000259" key="3">
    <source>
        <dbReference type="Pfam" id="PF20177"/>
    </source>
</evidence>
<feature type="transmembrane region" description="Helical" evidence="2">
    <location>
        <begin position="165"/>
        <end position="186"/>
    </location>
</feature>
<feature type="transmembrane region" description="Helical" evidence="2">
    <location>
        <begin position="231"/>
        <end position="251"/>
    </location>
</feature>
<dbReference type="AlphaFoldDB" id="A0A317QD54"/>
<feature type="domain" description="DUF6542" evidence="3">
    <location>
        <begin position="139"/>
        <end position="253"/>
    </location>
</feature>
<keyword evidence="2" id="KW-1133">Transmembrane helix</keyword>
<gene>
    <name evidence="4" type="ORF">JD79_00390</name>
</gene>
<feature type="region of interest" description="Disordered" evidence="1">
    <location>
        <begin position="1"/>
        <end position="132"/>
    </location>
</feature>
<dbReference type="RefSeq" id="WP_170149075.1">
    <property type="nucleotide sequence ID" value="NZ_QGTX01000001.1"/>
</dbReference>
<feature type="compositionally biased region" description="Low complexity" evidence="1">
    <location>
        <begin position="78"/>
        <end position="98"/>
    </location>
</feature>
<proteinExistence type="predicted"/>
<evidence type="ECO:0000256" key="1">
    <source>
        <dbReference type="SAM" id="MobiDB-lite"/>
    </source>
</evidence>
<comment type="caution">
    <text evidence="4">The sequence shown here is derived from an EMBL/GenBank/DDBJ whole genome shotgun (WGS) entry which is preliminary data.</text>
</comment>
<feature type="compositionally biased region" description="Gly residues" evidence="1">
    <location>
        <begin position="53"/>
        <end position="77"/>
    </location>
</feature>
<organism evidence="4 5">
    <name type="scientific">Geodermatophilus normandii</name>
    <dbReference type="NCBI Taxonomy" id="1137989"/>
    <lineage>
        <taxon>Bacteria</taxon>
        <taxon>Bacillati</taxon>
        <taxon>Actinomycetota</taxon>
        <taxon>Actinomycetes</taxon>
        <taxon>Geodermatophilales</taxon>
        <taxon>Geodermatophilaceae</taxon>
        <taxon>Geodermatophilus</taxon>
    </lineage>
</organism>